<gene>
    <name evidence="2" type="ORF">Taro_020446</name>
</gene>
<dbReference type="AlphaFoldDB" id="A0A843UYS8"/>
<name>A0A843UYS8_COLES</name>
<organism evidence="2 3">
    <name type="scientific">Colocasia esculenta</name>
    <name type="common">Wild taro</name>
    <name type="synonym">Arum esculentum</name>
    <dbReference type="NCBI Taxonomy" id="4460"/>
    <lineage>
        <taxon>Eukaryota</taxon>
        <taxon>Viridiplantae</taxon>
        <taxon>Streptophyta</taxon>
        <taxon>Embryophyta</taxon>
        <taxon>Tracheophyta</taxon>
        <taxon>Spermatophyta</taxon>
        <taxon>Magnoliopsida</taxon>
        <taxon>Liliopsida</taxon>
        <taxon>Araceae</taxon>
        <taxon>Aroideae</taxon>
        <taxon>Colocasieae</taxon>
        <taxon>Colocasia</taxon>
    </lineage>
</organism>
<dbReference type="Proteomes" id="UP000652761">
    <property type="component" value="Unassembled WGS sequence"/>
</dbReference>
<reference evidence="2" key="1">
    <citation type="submission" date="2017-07" db="EMBL/GenBank/DDBJ databases">
        <title>Taro Niue Genome Assembly and Annotation.</title>
        <authorList>
            <person name="Atibalentja N."/>
            <person name="Keating K."/>
            <person name="Fields C.J."/>
        </authorList>
    </citation>
    <scope>NUCLEOTIDE SEQUENCE</scope>
    <source>
        <strain evidence="2">Niue_2</strain>
        <tissue evidence="2">Leaf</tissue>
    </source>
</reference>
<evidence type="ECO:0000313" key="2">
    <source>
        <dbReference type="EMBL" id="MQL87886.1"/>
    </source>
</evidence>
<feature type="compositionally biased region" description="Basic and acidic residues" evidence="1">
    <location>
        <begin position="12"/>
        <end position="32"/>
    </location>
</feature>
<comment type="caution">
    <text evidence="2">The sequence shown here is derived from an EMBL/GenBank/DDBJ whole genome shotgun (WGS) entry which is preliminary data.</text>
</comment>
<feature type="region of interest" description="Disordered" evidence="1">
    <location>
        <begin position="1"/>
        <end position="46"/>
    </location>
</feature>
<evidence type="ECO:0000313" key="3">
    <source>
        <dbReference type="Proteomes" id="UP000652761"/>
    </source>
</evidence>
<sequence length="65" mass="7526">MPSSFVKRVSSMRKEEGKGRSQKEDKRSHRQEEEGEEEQQSKLPDCFYFTGIDRARGSTPSLSLF</sequence>
<keyword evidence="3" id="KW-1185">Reference proteome</keyword>
<accession>A0A843UYS8</accession>
<proteinExistence type="predicted"/>
<evidence type="ECO:0000256" key="1">
    <source>
        <dbReference type="SAM" id="MobiDB-lite"/>
    </source>
</evidence>
<protein>
    <submittedName>
        <fullName evidence="2">Uncharacterized protein</fullName>
    </submittedName>
</protein>
<dbReference type="EMBL" id="NMUH01001013">
    <property type="protein sequence ID" value="MQL87886.1"/>
    <property type="molecule type" value="Genomic_DNA"/>
</dbReference>